<evidence type="ECO:0000313" key="1">
    <source>
        <dbReference type="EMBL" id="AFD27716.1"/>
    </source>
</evidence>
<keyword evidence="1" id="KW-0614">Plasmid</keyword>
<sequence>MPQVYATATHIPSGEVTRTLGPFESLHAARSAVVEVVGQVLLWERQSTGAFVAEKYPTLWVVEERVVSTGRPPGTCPLC</sequence>
<name>H8H2G9_DEIGI</name>
<reference evidence="1 2" key="1">
    <citation type="journal article" date="2012" name="PLoS ONE">
        <title>Genome sequence and transcriptome analysis of the radioresistant bacterium Deinococcus gobiensis: insights into the extreme environmental adaptations.</title>
        <authorList>
            <person name="Yuan M."/>
            <person name="Chen M."/>
            <person name="Zhang W."/>
            <person name="Lu W."/>
            <person name="Wang J."/>
            <person name="Yang M."/>
            <person name="Zhao P."/>
            <person name="Tang R."/>
            <person name="Li X."/>
            <person name="Hao Y."/>
            <person name="Zhou Z."/>
            <person name="Zhan Y."/>
            <person name="Yu H."/>
            <person name="Teng C."/>
            <person name="Yan Y."/>
            <person name="Ping S."/>
            <person name="Wang Y."/>
            <person name="Lin M."/>
        </authorList>
    </citation>
    <scope>NUCLEOTIDE SEQUENCE [LARGE SCALE GENOMIC DNA]</scope>
    <source>
        <strain evidence="2">DSM 21396 / JCM 16679 / CGMCC 1.7299 / I-0</strain>
        <plasmid evidence="1">P2</plasmid>
    </source>
</reference>
<proteinExistence type="predicted"/>
<keyword evidence="2" id="KW-1185">Reference proteome</keyword>
<dbReference type="KEGG" id="dgo:DGo_PB0447"/>
<gene>
    <name evidence="1" type="ordered locus">DGo_PB0447</name>
</gene>
<dbReference type="EMBL" id="CP002193">
    <property type="protein sequence ID" value="AFD27716.1"/>
    <property type="molecule type" value="Genomic_DNA"/>
</dbReference>
<accession>H8H2G9</accession>
<dbReference type="Proteomes" id="UP000007575">
    <property type="component" value="Plasmid P2"/>
</dbReference>
<organism evidence="1 2">
    <name type="scientific">Deinococcus gobiensis (strain DSM 21396 / JCM 16679 / CGMCC 1.7299 / I-0)</name>
    <dbReference type="NCBI Taxonomy" id="745776"/>
    <lineage>
        <taxon>Bacteria</taxon>
        <taxon>Thermotogati</taxon>
        <taxon>Deinococcota</taxon>
        <taxon>Deinococci</taxon>
        <taxon>Deinococcales</taxon>
        <taxon>Deinococcaceae</taxon>
        <taxon>Deinococcus</taxon>
    </lineage>
</organism>
<dbReference type="AlphaFoldDB" id="H8H2G9"/>
<dbReference type="PATRIC" id="fig|745776.4.peg.3738"/>
<protein>
    <submittedName>
        <fullName evidence="1">Uncharacterized protein</fullName>
    </submittedName>
</protein>
<geneLocation type="plasmid" evidence="1 2">
    <name>P2</name>
</geneLocation>
<evidence type="ECO:0000313" key="2">
    <source>
        <dbReference type="Proteomes" id="UP000007575"/>
    </source>
</evidence>
<dbReference type="HOGENOM" id="CLU_2632269_0_0_0"/>
<dbReference type="RefSeq" id="WP_014686808.1">
    <property type="nucleotide sequence ID" value="NC_017791.1"/>
</dbReference>